<evidence type="ECO:0000313" key="2">
    <source>
        <dbReference type="Proteomes" id="UP000432089"/>
    </source>
</evidence>
<name>A0A7V7TWT6_9HYPH</name>
<dbReference type="RefSeq" id="WP_150969195.1">
    <property type="nucleotide sequence ID" value="NZ_VZDO01000005.1"/>
</dbReference>
<proteinExistence type="predicted"/>
<evidence type="ECO:0000313" key="1">
    <source>
        <dbReference type="EMBL" id="KAB0680160.1"/>
    </source>
</evidence>
<protein>
    <submittedName>
        <fullName evidence="1">Uncharacterized protein</fullName>
    </submittedName>
</protein>
<reference evidence="1 2" key="1">
    <citation type="submission" date="2019-09" db="EMBL/GenBank/DDBJ databases">
        <title>YIM 132180 draft genome.</title>
        <authorList>
            <person name="Zhang K."/>
        </authorList>
    </citation>
    <scope>NUCLEOTIDE SEQUENCE [LARGE SCALE GENOMIC DNA]</scope>
    <source>
        <strain evidence="1 2">YIM 132180</strain>
    </source>
</reference>
<accession>A0A7V7TWT6</accession>
<dbReference type="AlphaFoldDB" id="A0A7V7TWT6"/>
<sequence length="103" mass="11397">MSGVATHRVLVAPGEWKTIPFAAVHAKRSEVTIRRWIKQHGISRQSCPGAPHEINMMALEMVRHGDLGALNKLRVGDWEAAEVQRYLLLLGMSFPSQPSLLSG</sequence>
<comment type="caution">
    <text evidence="1">The sequence shown here is derived from an EMBL/GenBank/DDBJ whole genome shotgun (WGS) entry which is preliminary data.</text>
</comment>
<gene>
    <name evidence="1" type="ORF">F6X38_08190</name>
</gene>
<organism evidence="1 2">
    <name type="scientific">Plantimonas leprariae</name>
    <dbReference type="NCBI Taxonomy" id="2615207"/>
    <lineage>
        <taxon>Bacteria</taxon>
        <taxon>Pseudomonadati</taxon>
        <taxon>Pseudomonadota</taxon>
        <taxon>Alphaproteobacteria</taxon>
        <taxon>Hyphomicrobiales</taxon>
        <taxon>Aurantimonadaceae</taxon>
        <taxon>Plantimonas</taxon>
    </lineage>
</organism>
<keyword evidence="2" id="KW-1185">Reference proteome</keyword>
<dbReference type="Proteomes" id="UP000432089">
    <property type="component" value="Unassembled WGS sequence"/>
</dbReference>
<dbReference type="EMBL" id="VZDO01000005">
    <property type="protein sequence ID" value="KAB0680160.1"/>
    <property type="molecule type" value="Genomic_DNA"/>
</dbReference>